<dbReference type="AlphaFoldDB" id="A0A1H6DNG6"/>
<sequence>MASPEAQPDSRKQSPQRRSELAAFLRSRRARIGPEDVGMPPGLRRRTPGLRREEVAQLAGVGVTWYTWLEQGRPINASVQVLDAVSRVLQLDVTERDHLYRLAGIPFVREPVSDAEVVGEELLGVLGSLDPLPAAVYNARYDVQASNETYRVLWPMTALVERWERNVLYKLFTVPECCSTFVNSADELPWMVAQLRRSYARHMGEPAWENFVQLLIEESPTFAQLWASGNVAAPGRRVKVFRHAEVGIINMTSMSLSIDGMAEHRIVVYTPVEEEDQLQIERLRAIDDPIIGCARHARRLSVSLAARADAARAGQEQRATAT</sequence>
<dbReference type="Gene3D" id="3.30.450.180">
    <property type="match status" value="1"/>
</dbReference>
<evidence type="ECO:0000313" key="3">
    <source>
        <dbReference type="EMBL" id="SEG86293.1"/>
    </source>
</evidence>
<dbReference type="InterPro" id="IPR010982">
    <property type="entry name" value="Lambda_DNA-bd_dom_sf"/>
</dbReference>
<organism evidence="3 4">
    <name type="scientific">Actinacidiphila yanglinensis</name>
    <dbReference type="NCBI Taxonomy" id="310779"/>
    <lineage>
        <taxon>Bacteria</taxon>
        <taxon>Bacillati</taxon>
        <taxon>Actinomycetota</taxon>
        <taxon>Actinomycetes</taxon>
        <taxon>Kitasatosporales</taxon>
        <taxon>Streptomycetaceae</taxon>
        <taxon>Actinacidiphila</taxon>
    </lineage>
</organism>
<dbReference type="Pfam" id="PF17765">
    <property type="entry name" value="MLTR_LBD"/>
    <property type="match status" value="1"/>
</dbReference>
<dbReference type="OrthoDB" id="3542608at2"/>
<evidence type="ECO:0000256" key="1">
    <source>
        <dbReference type="SAM" id="MobiDB-lite"/>
    </source>
</evidence>
<dbReference type="Pfam" id="PF13560">
    <property type="entry name" value="HTH_31"/>
    <property type="match status" value="1"/>
</dbReference>
<proteinExistence type="predicted"/>
<dbReference type="GO" id="GO:0003677">
    <property type="term" value="F:DNA binding"/>
    <property type="evidence" value="ECO:0007669"/>
    <property type="project" value="InterPro"/>
</dbReference>
<dbReference type="PANTHER" id="PTHR35010:SF2">
    <property type="entry name" value="BLL4672 PROTEIN"/>
    <property type="match status" value="1"/>
</dbReference>
<feature type="compositionally biased region" description="Basic and acidic residues" evidence="1">
    <location>
        <begin position="8"/>
        <end position="20"/>
    </location>
</feature>
<name>A0A1H6DNG6_9ACTN</name>
<dbReference type="SMART" id="SM00530">
    <property type="entry name" value="HTH_XRE"/>
    <property type="match status" value="1"/>
</dbReference>
<keyword evidence="4" id="KW-1185">Reference proteome</keyword>
<dbReference type="RefSeq" id="WP_103889180.1">
    <property type="nucleotide sequence ID" value="NZ_FNVU01000017.1"/>
</dbReference>
<dbReference type="SUPFAM" id="SSF47413">
    <property type="entry name" value="lambda repressor-like DNA-binding domains"/>
    <property type="match status" value="1"/>
</dbReference>
<evidence type="ECO:0000313" key="4">
    <source>
        <dbReference type="Proteomes" id="UP000236754"/>
    </source>
</evidence>
<dbReference type="Proteomes" id="UP000236754">
    <property type="component" value="Unassembled WGS sequence"/>
</dbReference>
<feature type="domain" description="HTH cro/C1-type" evidence="2">
    <location>
        <begin position="24"/>
        <end position="96"/>
    </location>
</feature>
<dbReference type="EMBL" id="FNVU01000017">
    <property type="protein sequence ID" value="SEG86293.1"/>
    <property type="molecule type" value="Genomic_DNA"/>
</dbReference>
<accession>A0A1H6DNG6</accession>
<dbReference type="PANTHER" id="PTHR35010">
    <property type="entry name" value="BLL4672 PROTEIN-RELATED"/>
    <property type="match status" value="1"/>
</dbReference>
<dbReference type="Gene3D" id="1.10.260.40">
    <property type="entry name" value="lambda repressor-like DNA-binding domains"/>
    <property type="match status" value="1"/>
</dbReference>
<dbReference type="InterPro" id="IPR001387">
    <property type="entry name" value="Cro/C1-type_HTH"/>
</dbReference>
<dbReference type="CDD" id="cd00093">
    <property type="entry name" value="HTH_XRE"/>
    <property type="match status" value="1"/>
</dbReference>
<reference evidence="3 4" key="1">
    <citation type="submission" date="2016-10" db="EMBL/GenBank/DDBJ databases">
        <authorList>
            <person name="de Groot N.N."/>
        </authorList>
    </citation>
    <scope>NUCLEOTIDE SEQUENCE [LARGE SCALE GENOMIC DNA]</scope>
    <source>
        <strain evidence="3 4">CGMCC 4.2023</strain>
    </source>
</reference>
<evidence type="ECO:0000259" key="2">
    <source>
        <dbReference type="SMART" id="SM00530"/>
    </source>
</evidence>
<dbReference type="InterPro" id="IPR041413">
    <property type="entry name" value="MLTR_LBD"/>
</dbReference>
<gene>
    <name evidence="3" type="ORF">SAMN05216223_11757</name>
</gene>
<feature type="region of interest" description="Disordered" evidence="1">
    <location>
        <begin position="1"/>
        <end position="20"/>
    </location>
</feature>
<protein>
    <submittedName>
        <fullName evidence="3">Helix-turn-helix domain-containing protein</fullName>
    </submittedName>
</protein>